<protein>
    <submittedName>
        <fullName evidence="1">Uncharacterized protein</fullName>
    </submittedName>
</protein>
<dbReference type="AlphaFoldDB" id="B0PHB8"/>
<gene>
    <name evidence="1" type="ORF">ANACOL_04211</name>
</gene>
<reference evidence="1" key="2">
    <citation type="submission" date="2013-09" db="EMBL/GenBank/DDBJ databases">
        <title>Draft genome sequence of Anaerotruncus colihominis(DSM 17241).</title>
        <authorList>
            <person name="Sudarsanam P."/>
            <person name="Ley R."/>
            <person name="Guruge J."/>
            <person name="Turnbaugh P.J."/>
            <person name="Mahowald M."/>
            <person name="Liep D."/>
            <person name="Gordon J."/>
        </authorList>
    </citation>
    <scope>NUCLEOTIDE SEQUENCE</scope>
    <source>
        <strain evidence="1">DSM 17241</strain>
    </source>
</reference>
<proteinExistence type="predicted"/>
<dbReference type="HOGENOM" id="CLU_3076131_0_0_9"/>
<sequence>MPGRKIAGDAFLHPRPIPAAILRQEYSGPGHFTASRPLSAGPIHFCAYLPLY</sequence>
<keyword evidence="2" id="KW-1185">Reference proteome</keyword>
<name>B0PHB8_9FIRM</name>
<accession>B0PHB8</accession>
<dbReference type="Proteomes" id="UP000003803">
    <property type="component" value="Unassembled WGS sequence"/>
</dbReference>
<evidence type="ECO:0000313" key="1">
    <source>
        <dbReference type="EMBL" id="EDS09125.1"/>
    </source>
</evidence>
<comment type="caution">
    <text evidence="1">The sequence shown here is derived from an EMBL/GenBank/DDBJ whole genome shotgun (WGS) entry which is preliminary data.</text>
</comment>
<evidence type="ECO:0000313" key="2">
    <source>
        <dbReference type="Proteomes" id="UP000003803"/>
    </source>
</evidence>
<organism evidence="1 2">
    <name type="scientific">Anaerotruncus colihominis DSM 17241</name>
    <dbReference type="NCBI Taxonomy" id="445972"/>
    <lineage>
        <taxon>Bacteria</taxon>
        <taxon>Bacillati</taxon>
        <taxon>Bacillota</taxon>
        <taxon>Clostridia</taxon>
        <taxon>Eubacteriales</taxon>
        <taxon>Oscillospiraceae</taxon>
        <taxon>Anaerotruncus</taxon>
    </lineage>
</organism>
<reference evidence="1" key="1">
    <citation type="submission" date="2007-11" db="EMBL/GenBank/DDBJ databases">
        <authorList>
            <person name="Fulton L."/>
            <person name="Clifton S."/>
            <person name="Fulton B."/>
            <person name="Xu J."/>
            <person name="Minx P."/>
            <person name="Pepin K.H."/>
            <person name="Johnson M."/>
            <person name="Thiruvilangam P."/>
            <person name="Bhonagiri V."/>
            <person name="Nash W.E."/>
            <person name="Mardis E.R."/>
            <person name="Wilson R.K."/>
        </authorList>
    </citation>
    <scope>NUCLEOTIDE SEQUENCE [LARGE SCALE GENOMIC DNA]</scope>
    <source>
        <strain evidence="1">DSM 17241</strain>
    </source>
</reference>
<dbReference type="EMBL" id="ABGD02000033">
    <property type="protein sequence ID" value="EDS09125.1"/>
    <property type="molecule type" value="Genomic_DNA"/>
</dbReference>